<evidence type="ECO:0000256" key="1">
    <source>
        <dbReference type="SAM" id="MobiDB-lite"/>
    </source>
</evidence>
<feature type="compositionally biased region" description="Basic and acidic residues" evidence="1">
    <location>
        <begin position="126"/>
        <end position="159"/>
    </location>
</feature>
<dbReference type="Proteomes" id="UP001305647">
    <property type="component" value="Unassembled WGS sequence"/>
</dbReference>
<feature type="compositionally biased region" description="Polar residues" evidence="1">
    <location>
        <begin position="70"/>
        <end position="84"/>
    </location>
</feature>
<feature type="region of interest" description="Disordered" evidence="1">
    <location>
        <begin position="1"/>
        <end position="554"/>
    </location>
</feature>
<organism evidence="2 3">
    <name type="scientific">Parathielavia hyrcaniae</name>
    <dbReference type="NCBI Taxonomy" id="113614"/>
    <lineage>
        <taxon>Eukaryota</taxon>
        <taxon>Fungi</taxon>
        <taxon>Dikarya</taxon>
        <taxon>Ascomycota</taxon>
        <taxon>Pezizomycotina</taxon>
        <taxon>Sordariomycetes</taxon>
        <taxon>Sordariomycetidae</taxon>
        <taxon>Sordariales</taxon>
        <taxon>Chaetomiaceae</taxon>
        <taxon>Parathielavia</taxon>
    </lineage>
</organism>
<dbReference type="EMBL" id="MU863657">
    <property type="protein sequence ID" value="KAK4098632.1"/>
    <property type="molecule type" value="Genomic_DNA"/>
</dbReference>
<proteinExistence type="predicted"/>
<reference evidence="2" key="2">
    <citation type="submission" date="2023-05" db="EMBL/GenBank/DDBJ databases">
        <authorList>
            <consortium name="Lawrence Berkeley National Laboratory"/>
            <person name="Steindorff A."/>
            <person name="Hensen N."/>
            <person name="Bonometti L."/>
            <person name="Westerberg I."/>
            <person name="Brannstrom I.O."/>
            <person name="Guillou S."/>
            <person name="Cros-Aarteil S."/>
            <person name="Calhoun S."/>
            <person name="Haridas S."/>
            <person name="Kuo A."/>
            <person name="Mondo S."/>
            <person name="Pangilinan J."/>
            <person name="Riley R."/>
            <person name="Labutti K."/>
            <person name="Andreopoulos B."/>
            <person name="Lipzen A."/>
            <person name="Chen C."/>
            <person name="Yanf M."/>
            <person name="Daum C."/>
            <person name="Ng V."/>
            <person name="Clum A."/>
            <person name="Ohm R."/>
            <person name="Martin F."/>
            <person name="Silar P."/>
            <person name="Natvig D."/>
            <person name="Lalanne C."/>
            <person name="Gautier V."/>
            <person name="Ament-Velasquez S.L."/>
            <person name="Kruys A."/>
            <person name="Hutchinson M.I."/>
            <person name="Powell A.J."/>
            <person name="Barry K."/>
            <person name="Miller A.N."/>
            <person name="Grigoriev I.V."/>
            <person name="Debuchy R."/>
            <person name="Gladieux P."/>
            <person name="Thoren M.H."/>
            <person name="Johannesson H."/>
        </authorList>
    </citation>
    <scope>NUCLEOTIDE SEQUENCE</scope>
    <source>
        <strain evidence="2">CBS 757.83</strain>
    </source>
</reference>
<keyword evidence="3" id="KW-1185">Reference proteome</keyword>
<feature type="compositionally biased region" description="Acidic residues" evidence="1">
    <location>
        <begin position="545"/>
        <end position="554"/>
    </location>
</feature>
<evidence type="ECO:0000313" key="3">
    <source>
        <dbReference type="Proteomes" id="UP001305647"/>
    </source>
</evidence>
<protein>
    <submittedName>
        <fullName evidence="2">Uncharacterized protein</fullName>
    </submittedName>
</protein>
<sequence length="554" mass="57076">MSAVKNLRAMFEQKGETSPPDRGRSPGPGDSPRPLSKIRTSFIAIEKDGRMGIQREGSQDSISALRKQSGDSNGTTPITGTEKQNPFDALTKSPAKMVLRTQPIAEPPRPDAESKDAAPSTPVEPKVTKAEPVEPKVSKAEPAELKVSKAEPVEPKVSKAEPVPGPVAAPKEPAPNGATEQPVSSTPQAEKNNGTGSEPDSAHTKANETSKPATRPTKPAPKPLPALSPSMPTTKPEKSPTAQKGPRTPATTSAHHPVVKTPPEKKVQPPEKPVTPRMAATSKPAGLSSATKPPASESSPSSTATVKHVGPPSVKRPPSIQSSPLTGFVKPRVKSPTRPIKLPPGLATHTAASGSKINAPRQSLSRASGGTLPADSHGRPASRSSASTAGSAAHKSGLAKGLSRQSSTANRARPSLGLPPKQPAKDSPPAKEIDQGFLARMMRPTAASASKTTAKVLTPPRKPACTPKKPTSAVKPVKKVTGSPFSARPKISSADQTAAGAEHAKAAGEMNLKTSAQEVAPAAEQSETAEKVVAAAQKAEGDGQPLEDSEALAV</sequence>
<dbReference type="AlphaFoldDB" id="A0AAN6Q070"/>
<reference evidence="2" key="1">
    <citation type="journal article" date="2023" name="Mol. Phylogenet. Evol.">
        <title>Genome-scale phylogeny and comparative genomics of the fungal order Sordariales.</title>
        <authorList>
            <person name="Hensen N."/>
            <person name="Bonometti L."/>
            <person name="Westerberg I."/>
            <person name="Brannstrom I.O."/>
            <person name="Guillou S."/>
            <person name="Cros-Aarteil S."/>
            <person name="Calhoun S."/>
            <person name="Haridas S."/>
            <person name="Kuo A."/>
            <person name="Mondo S."/>
            <person name="Pangilinan J."/>
            <person name="Riley R."/>
            <person name="LaButti K."/>
            <person name="Andreopoulos B."/>
            <person name="Lipzen A."/>
            <person name="Chen C."/>
            <person name="Yan M."/>
            <person name="Daum C."/>
            <person name="Ng V."/>
            <person name="Clum A."/>
            <person name="Steindorff A."/>
            <person name="Ohm R.A."/>
            <person name="Martin F."/>
            <person name="Silar P."/>
            <person name="Natvig D.O."/>
            <person name="Lalanne C."/>
            <person name="Gautier V."/>
            <person name="Ament-Velasquez S.L."/>
            <person name="Kruys A."/>
            <person name="Hutchinson M.I."/>
            <person name="Powell A.J."/>
            <person name="Barry K."/>
            <person name="Miller A.N."/>
            <person name="Grigoriev I.V."/>
            <person name="Debuchy R."/>
            <person name="Gladieux P."/>
            <person name="Hiltunen Thoren M."/>
            <person name="Johannesson H."/>
        </authorList>
    </citation>
    <scope>NUCLEOTIDE SEQUENCE</scope>
    <source>
        <strain evidence="2">CBS 757.83</strain>
    </source>
</reference>
<feature type="compositionally biased region" description="Polar residues" evidence="1">
    <location>
        <begin position="350"/>
        <end position="368"/>
    </location>
</feature>
<evidence type="ECO:0000313" key="2">
    <source>
        <dbReference type="EMBL" id="KAK4098632.1"/>
    </source>
</evidence>
<gene>
    <name evidence="2" type="ORF">N658DRAFT_476934</name>
</gene>
<feature type="compositionally biased region" description="Low complexity" evidence="1">
    <location>
        <begin position="445"/>
        <end position="455"/>
    </location>
</feature>
<feature type="compositionally biased region" description="Polar residues" evidence="1">
    <location>
        <begin position="178"/>
        <end position="198"/>
    </location>
</feature>
<feature type="compositionally biased region" description="Low complexity" evidence="1">
    <location>
        <begin position="288"/>
        <end position="305"/>
    </location>
</feature>
<feature type="compositionally biased region" description="Low complexity" evidence="1">
    <location>
        <begin position="381"/>
        <end position="393"/>
    </location>
</feature>
<accession>A0AAN6Q070</accession>
<comment type="caution">
    <text evidence="2">The sequence shown here is derived from an EMBL/GenBank/DDBJ whole genome shotgun (WGS) entry which is preliminary data.</text>
</comment>
<feature type="compositionally biased region" description="Basic and acidic residues" evidence="1">
    <location>
        <begin position="11"/>
        <end position="24"/>
    </location>
</feature>
<feature type="compositionally biased region" description="Low complexity" evidence="1">
    <location>
        <begin position="25"/>
        <end position="34"/>
    </location>
</feature>
<name>A0AAN6Q070_9PEZI</name>